<reference evidence="10 11" key="1">
    <citation type="submission" date="2018-03" db="EMBL/GenBank/DDBJ databases">
        <title>Genomic Encyclopedia of Archaeal and Bacterial Type Strains, Phase II (KMG-II): from individual species to whole genera.</title>
        <authorList>
            <person name="Goeker M."/>
        </authorList>
    </citation>
    <scope>NUCLEOTIDE SEQUENCE [LARGE SCALE GENOMIC DNA]</scope>
    <source>
        <strain evidence="10 11">DSM 27929</strain>
    </source>
</reference>
<comment type="subcellular location">
    <subcellularLocation>
        <location evidence="1 7">Cell outer membrane</location>
        <topology evidence="1 7">Multi-pass membrane protein</topology>
    </subcellularLocation>
</comment>
<feature type="domain" description="TonB-dependent receptor plug" evidence="9">
    <location>
        <begin position="129"/>
        <end position="255"/>
    </location>
</feature>
<dbReference type="NCBIfam" id="TIGR04056">
    <property type="entry name" value="OMP_RagA_SusC"/>
    <property type="match status" value="1"/>
</dbReference>
<dbReference type="InterPro" id="IPR012910">
    <property type="entry name" value="Plug_dom"/>
</dbReference>
<comment type="similarity">
    <text evidence="7">Belongs to the TonB-dependent receptor family.</text>
</comment>
<evidence type="ECO:0000256" key="4">
    <source>
        <dbReference type="ARBA" id="ARBA00022692"/>
    </source>
</evidence>
<keyword evidence="6 7" id="KW-0998">Cell outer membrane</keyword>
<feature type="chain" id="PRO_5015555139" evidence="8">
    <location>
        <begin position="25"/>
        <end position="1074"/>
    </location>
</feature>
<feature type="signal peptide" evidence="8">
    <location>
        <begin position="1"/>
        <end position="24"/>
    </location>
</feature>
<evidence type="ECO:0000256" key="8">
    <source>
        <dbReference type="SAM" id="SignalP"/>
    </source>
</evidence>
<name>A0A2T0WVG0_9BACT</name>
<keyword evidence="3 7" id="KW-1134">Transmembrane beta strand</keyword>
<dbReference type="GO" id="GO:0009279">
    <property type="term" value="C:cell outer membrane"/>
    <property type="evidence" value="ECO:0007669"/>
    <property type="project" value="UniProtKB-SubCell"/>
</dbReference>
<evidence type="ECO:0000313" key="11">
    <source>
        <dbReference type="Proteomes" id="UP000238157"/>
    </source>
</evidence>
<dbReference type="AlphaFoldDB" id="A0A2T0WVG0"/>
<dbReference type="Gene3D" id="2.40.170.20">
    <property type="entry name" value="TonB-dependent receptor, beta-barrel domain"/>
    <property type="match status" value="1"/>
</dbReference>
<keyword evidence="5 7" id="KW-0472">Membrane</keyword>
<dbReference type="Pfam" id="PF07715">
    <property type="entry name" value="Plug"/>
    <property type="match status" value="1"/>
</dbReference>
<dbReference type="InterPro" id="IPR037066">
    <property type="entry name" value="Plug_dom_sf"/>
</dbReference>
<dbReference type="InterPro" id="IPR023997">
    <property type="entry name" value="TonB-dep_OMP_SusC/RagA_CS"/>
</dbReference>
<dbReference type="EMBL" id="PVTR01000001">
    <property type="protein sequence ID" value="PRY90682.1"/>
    <property type="molecule type" value="Genomic_DNA"/>
</dbReference>
<dbReference type="SUPFAM" id="SSF49464">
    <property type="entry name" value="Carboxypeptidase regulatory domain-like"/>
    <property type="match status" value="1"/>
</dbReference>
<dbReference type="PROSITE" id="PS52016">
    <property type="entry name" value="TONB_DEPENDENT_REC_3"/>
    <property type="match status" value="1"/>
</dbReference>
<keyword evidence="2 7" id="KW-0813">Transport</keyword>
<dbReference type="InterPro" id="IPR036942">
    <property type="entry name" value="Beta-barrel_TonB_sf"/>
</dbReference>
<protein>
    <submittedName>
        <fullName evidence="10">TonB-linked SusC/RagA family outer membrane protein</fullName>
    </submittedName>
</protein>
<accession>A0A2T0WVG0</accession>
<evidence type="ECO:0000256" key="5">
    <source>
        <dbReference type="ARBA" id="ARBA00023136"/>
    </source>
</evidence>
<evidence type="ECO:0000256" key="6">
    <source>
        <dbReference type="ARBA" id="ARBA00023237"/>
    </source>
</evidence>
<dbReference type="InterPro" id="IPR023996">
    <property type="entry name" value="TonB-dep_OMP_SusC/RagA"/>
</dbReference>
<dbReference type="FunFam" id="2.60.40.1120:FF:000003">
    <property type="entry name" value="Outer membrane protein Omp121"/>
    <property type="match status" value="1"/>
</dbReference>
<dbReference type="InterPro" id="IPR039426">
    <property type="entry name" value="TonB-dep_rcpt-like"/>
</dbReference>
<keyword evidence="4 7" id="KW-0812">Transmembrane</keyword>
<proteinExistence type="inferred from homology"/>
<organism evidence="10 11">
    <name type="scientific">Mongoliibacter ruber</name>
    <dbReference type="NCBI Taxonomy" id="1750599"/>
    <lineage>
        <taxon>Bacteria</taxon>
        <taxon>Pseudomonadati</taxon>
        <taxon>Bacteroidota</taxon>
        <taxon>Cytophagia</taxon>
        <taxon>Cytophagales</taxon>
        <taxon>Cyclobacteriaceae</taxon>
        <taxon>Mongoliibacter</taxon>
    </lineage>
</organism>
<dbReference type="InterPro" id="IPR008969">
    <property type="entry name" value="CarboxyPept-like_regulatory"/>
</dbReference>
<dbReference type="Proteomes" id="UP000238157">
    <property type="component" value="Unassembled WGS sequence"/>
</dbReference>
<dbReference type="Gene3D" id="2.60.40.1120">
    <property type="entry name" value="Carboxypeptidase-like, regulatory domain"/>
    <property type="match status" value="1"/>
</dbReference>
<evidence type="ECO:0000256" key="1">
    <source>
        <dbReference type="ARBA" id="ARBA00004571"/>
    </source>
</evidence>
<gene>
    <name evidence="10" type="ORF">CLW00_101347</name>
</gene>
<evidence type="ECO:0000256" key="2">
    <source>
        <dbReference type="ARBA" id="ARBA00022448"/>
    </source>
</evidence>
<evidence type="ECO:0000259" key="9">
    <source>
        <dbReference type="Pfam" id="PF07715"/>
    </source>
</evidence>
<sequence length="1074" mass="117428">MKRIITTIFASMLFPLLFGSFLFAENDTNKNSSLQFSVSGIVVSGEDNEPMPGVNITEKGTSNGTVTDIDGRFSLTVANQSSVLVFSFIGFEKQEIQVGTRATINVTLNPDLSQLNEVVVVGYGTVNRSDLTGSVSSISEKDLQLGVNASLDQMMQGRAPGVQVIQASSAPGGGVAVRIRGGNSISGGNEPLYVIDGFPIYNSGNEVNPGGGQFNEFRVAPNPLASINPNDIESMEILKDASATAIYGSRGANGVVIITTKRGKAGKGEVSFDVYRGIQTVDRKIDVLDAPGFMRGVNESAAIQNRVPAGESVGSWPFSQEEINNPEYNTNWQDEIFRSAPVSNYQIGFNGGTENMVYAISANYFSQDGVIRESGFDRYSMRVNLDGKVNNWLKIGNSLTLSRSINNQIFDGGSGNANASAVHASLNYLPILPVFNSQTGLYSQRADANRAGFSPFDRRNPVQLINETTDNTIADRVLGNIFADATIAKGLTYRILLGIDSEARRRNFYFSNNLDPLNRASNTSIGTVNAFTWLNTHQLNYEMQVGKHRLNLTGVYEIQRRAVDRTFMGRSQFDNNVTKFYSIQAGNDVPGVSSGRNEWSLASYMLRANYVFNNKYLMTVTARADGSSKFGSDNRWAFFPSVAFAWRASEEQFIQNLNVFSDLKVRASAGQIGNQEIGSYNSLPNFALQKYSFGGVPVNAYSMTRLANPGLRWETTTQADLGADMGFFNDRVTFSVDLYYKRTTDLLMNFEIPIESGFGSVLGNIGSVENKGLELALGGHIVNSRRIKWYSDINYSINRNMVLDLGGTEQIRGPRISYDYGSAFASGSYVRVGQPLGVFWGAIYDGVYQNQEQIDAHGVTYNNGIVPTIGSGRYRDVAGPPDENGNLTGPDGIVDQNDLTVIGDPNPDFIFGWTNRISIGNFELTTLLQGVIGGDVLNVNKRDLYGDAVAFNLSTDRLENAWRESNPNAIYPMLHPTIGLVNNTPGGGISSIFVEDGSFVRLRNIMLAYNLPVTSKIFKGGQVYVSGQNILTFTRYSGFNPEVNQAGQNNINQGIDFGSYPMARTYMIGMNLRF</sequence>
<dbReference type="Pfam" id="PF13715">
    <property type="entry name" value="CarbopepD_reg_2"/>
    <property type="match status" value="1"/>
</dbReference>
<keyword evidence="8" id="KW-0732">Signal</keyword>
<comment type="caution">
    <text evidence="10">The sequence shown here is derived from an EMBL/GenBank/DDBJ whole genome shotgun (WGS) entry which is preliminary data.</text>
</comment>
<dbReference type="FunFam" id="2.170.130.10:FF:000008">
    <property type="entry name" value="SusC/RagA family TonB-linked outer membrane protein"/>
    <property type="match status" value="1"/>
</dbReference>
<evidence type="ECO:0000256" key="3">
    <source>
        <dbReference type="ARBA" id="ARBA00022452"/>
    </source>
</evidence>
<dbReference type="Gene3D" id="2.170.130.10">
    <property type="entry name" value="TonB-dependent receptor, plug domain"/>
    <property type="match status" value="1"/>
</dbReference>
<dbReference type="RefSeq" id="WP_106131908.1">
    <property type="nucleotide sequence ID" value="NZ_PVTR01000001.1"/>
</dbReference>
<dbReference type="SUPFAM" id="SSF56935">
    <property type="entry name" value="Porins"/>
    <property type="match status" value="1"/>
</dbReference>
<keyword evidence="11" id="KW-1185">Reference proteome</keyword>
<dbReference type="NCBIfam" id="TIGR04057">
    <property type="entry name" value="SusC_RagA_signa"/>
    <property type="match status" value="1"/>
</dbReference>
<evidence type="ECO:0000313" key="10">
    <source>
        <dbReference type="EMBL" id="PRY90682.1"/>
    </source>
</evidence>
<dbReference type="OrthoDB" id="9768177at2"/>
<evidence type="ECO:0000256" key="7">
    <source>
        <dbReference type="PROSITE-ProRule" id="PRU01360"/>
    </source>
</evidence>